<accession>F4PYS6</accession>
<name>F4PYS6_CACFS</name>
<reference evidence="3" key="1">
    <citation type="journal article" date="2011" name="Genome Res.">
        <title>Phylogeny-wide analysis of social amoeba genomes highlights ancient origins for complex intercellular communication.</title>
        <authorList>
            <person name="Heidel A.J."/>
            <person name="Lawal H.M."/>
            <person name="Felder M."/>
            <person name="Schilde C."/>
            <person name="Helps N.R."/>
            <person name="Tunggal B."/>
            <person name="Rivero F."/>
            <person name="John U."/>
            <person name="Schleicher M."/>
            <person name="Eichinger L."/>
            <person name="Platzer M."/>
            <person name="Noegel A.A."/>
            <person name="Schaap P."/>
            <person name="Gloeckner G."/>
        </authorList>
    </citation>
    <scope>NUCLEOTIDE SEQUENCE [LARGE SCALE GENOMIC DNA]</scope>
    <source>
        <strain evidence="3">SH3</strain>
    </source>
</reference>
<keyword evidence="3" id="KW-1185">Reference proteome</keyword>
<evidence type="ECO:0000313" key="3">
    <source>
        <dbReference type="Proteomes" id="UP000007797"/>
    </source>
</evidence>
<dbReference type="Proteomes" id="UP000007797">
    <property type="component" value="Unassembled WGS sequence"/>
</dbReference>
<gene>
    <name evidence="2" type="ORF">DFA_02129</name>
</gene>
<dbReference type="EMBL" id="GL883015">
    <property type="protein sequence ID" value="EGG19342.1"/>
    <property type="molecule type" value="Genomic_DNA"/>
</dbReference>
<evidence type="ECO:0000256" key="1">
    <source>
        <dbReference type="SAM" id="MobiDB-lite"/>
    </source>
</evidence>
<dbReference type="KEGG" id="dfa:DFA_02129"/>
<evidence type="ECO:0000313" key="2">
    <source>
        <dbReference type="EMBL" id="EGG19342.1"/>
    </source>
</evidence>
<feature type="region of interest" description="Disordered" evidence="1">
    <location>
        <begin position="15"/>
        <end position="70"/>
    </location>
</feature>
<sequence length="182" mass="20994">MKFAYENFRNNFFVDSDDDDEDGYYYYGGDDSDDDDDDEYSYDEDDYSDDDDDDDEYDDEDDSDDESDEALDVDDEELVISTPGSKKAQMMADMVGQKCGLCGKKSNLTKTKCCGKWICSNSDPHLMFMNACDNCYHNHDQHSLCGMHHSRKHPGPWKNCKLCISEIPPKMYSMIAHNNFNF</sequence>
<dbReference type="GeneID" id="14871390"/>
<feature type="compositionally biased region" description="Acidic residues" evidence="1">
    <location>
        <begin position="30"/>
        <end position="70"/>
    </location>
</feature>
<proteinExistence type="predicted"/>
<dbReference type="AlphaFoldDB" id="F4PYS6"/>
<organism evidence="2 3">
    <name type="scientific">Cavenderia fasciculata</name>
    <name type="common">Slime mold</name>
    <name type="synonym">Dictyostelium fasciculatum</name>
    <dbReference type="NCBI Taxonomy" id="261658"/>
    <lineage>
        <taxon>Eukaryota</taxon>
        <taxon>Amoebozoa</taxon>
        <taxon>Evosea</taxon>
        <taxon>Eumycetozoa</taxon>
        <taxon>Dictyostelia</taxon>
        <taxon>Acytosteliales</taxon>
        <taxon>Cavenderiaceae</taxon>
        <taxon>Cavenderia</taxon>
    </lineage>
</organism>
<protein>
    <submittedName>
        <fullName evidence="2">Uncharacterized protein</fullName>
    </submittedName>
</protein>
<dbReference type="RefSeq" id="XP_004357613.1">
    <property type="nucleotide sequence ID" value="XM_004357556.1"/>
</dbReference>